<dbReference type="Pfam" id="PF00484">
    <property type="entry name" value="Pro_CA"/>
    <property type="match status" value="1"/>
</dbReference>
<name>A0A7W9EIQ5_9SPHN</name>
<dbReference type="PANTHER" id="PTHR11002">
    <property type="entry name" value="CARBONIC ANHYDRASE"/>
    <property type="match status" value="1"/>
</dbReference>
<evidence type="ECO:0000313" key="9">
    <source>
        <dbReference type="Proteomes" id="UP000557739"/>
    </source>
</evidence>
<gene>
    <name evidence="8" type="ORF">FHR19_001535</name>
</gene>
<dbReference type="PROSITE" id="PS00704">
    <property type="entry name" value="PROK_CO2_ANHYDRASE_1"/>
    <property type="match status" value="1"/>
</dbReference>
<feature type="binding site" evidence="7">
    <location>
        <position position="101"/>
    </location>
    <ligand>
        <name>Zn(2+)</name>
        <dbReference type="ChEBI" id="CHEBI:29105"/>
    </ligand>
</feature>
<dbReference type="Proteomes" id="UP000557739">
    <property type="component" value="Unassembled WGS sequence"/>
</dbReference>
<dbReference type="AlphaFoldDB" id="A0A7W9EIQ5"/>
<keyword evidence="3 7" id="KW-0479">Metal-binding</keyword>
<dbReference type="GO" id="GO:0015976">
    <property type="term" value="P:carbon utilization"/>
    <property type="evidence" value="ECO:0007669"/>
    <property type="project" value="InterPro"/>
</dbReference>
<comment type="similarity">
    <text evidence="1">Belongs to the beta-class carbonic anhydrase family.</text>
</comment>
<dbReference type="RefSeq" id="WP_184026581.1">
    <property type="nucleotide sequence ID" value="NZ_JACIJJ010000002.1"/>
</dbReference>
<evidence type="ECO:0000256" key="4">
    <source>
        <dbReference type="ARBA" id="ARBA00022833"/>
    </source>
</evidence>
<reference evidence="8 9" key="1">
    <citation type="submission" date="2020-08" db="EMBL/GenBank/DDBJ databases">
        <title>Genomic Encyclopedia of Type Strains, Phase IV (KMG-IV): sequencing the most valuable type-strain genomes for metagenomic binning, comparative biology and taxonomic classification.</title>
        <authorList>
            <person name="Goeker M."/>
        </authorList>
    </citation>
    <scope>NUCLEOTIDE SEQUENCE [LARGE SCALE GENOMIC DNA]</scope>
    <source>
        <strain evidence="8 9">DSM 27244</strain>
    </source>
</reference>
<organism evidence="8 9">
    <name type="scientific">Sphingomonas yantingensis</name>
    <dbReference type="NCBI Taxonomy" id="1241761"/>
    <lineage>
        <taxon>Bacteria</taxon>
        <taxon>Pseudomonadati</taxon>
        <taxon>Pseudomonadota</taxon>
        <taxon>Alphaproteobacteria</taxon>
        <taxon>Sphingomonadales</taxon>
        <taxon>Sphingomonadaceae</taxon>
        <taxon>Sphingomonas</taxon>
    </lineage>
</organism>
<dbReference type="PANTHER" id="PTHR11002:SF76">
    <property type="entry name" value="CARBONIC ANHYDRASE"/>
    <property type="match status" value="1"/>
</dbReference>
<keyword evidence="9" id="KW-1185">Reference proteome</keyword>
<proteinExistence type="inferred from homology"/>
<comment type="catalytic activity">
    <reaction evidence="6">
        <text>hydrogencarbonate + H(+) = CO2 + H2O</text>
        <dbReference type="Rhea" id="RHEA:10748"/>
        <dbReference type="ChEBI" id="CHEBI:15377"/>
        <dbReference type="ChEBI" id="CHEBI:15378"/>
        <dbReference type="ChEBI" id="CHEBI:16526"/>
        <dbReference type="ChEBI" id="CHEBI:17544"/>
        <dbReference type="EC" id="4.2.1.1"/>
    </reaction>
</comment>
<keyword evidence="4 7" id="KW-0862">Zinc</keyword>
<evidence type="ECO:0000256" key="1">
    <source>
        <dbReference type="ARBA" id="ARBA00006217"/>
    </source>
</evidence>
<sequence>MNDTKMLLLANKAWAEQLREERPDYFARQAEEQKPNFLWIGCSDSRVAPDQITNSPPGVMSIHRNVANLVYEDDLNLMAVLQTAVERTRVRHIILCGHYGCGGVAQGWKREGTGAVGEWVAGVHDVYAEHAEEVDALPEGQRLNRMVELNVRDQLVRLARVPLVQAAFERGQELMLHGWVYDLRDGVLKPLMTIDAATRLDAVERPEPVLV</sequence>
<feature type="binding site" evidence="7">
    <location>
        <position position="98"/>
    </location>
    <ligand>
        <name>Zn(2+)</name>
        <dbReference type="ChEBI" id="CHEBI:29105"/>
    </ligand>
</feature>
<dbReference type="InterPro" id="IPR036874">
    <property type="entry name" value="Carbonic_anhydrase_sf"/>
</dbReference>
<keyword evidence="5 8" id="KW-0456">Lyase</keyword>
<comment type="caution">
    <text evidence="8">The sequence shown here is derived from an EMBL/GenBank/DDBJ whole genome shotgun (WGS) entry which is preliminary data.</text>
</comment>
<dbReference type="InterPro" id="IPR015892">
    <property type="entry name" value="Carbonic_anhydrase_CS"/>
</dbReference>
<evidence type="ECO:0000256" key="7">
    <source>
        <dbReference type="PIRSR" id="PIRSR601765-1"/>
    </source>
</evidence>
<dbReference type="InterPro" id="IPR001765">
    <property type="entry name" value="Carbonic_anhydrase"/>
</dbReference>
<evidence type="ECO:0000313" key="8">
    <source>
        <dbReference type="EMBL" id="MBB5698190.1"/>
    </source>
</evidence>
<comment type="cofactor">
    <cofactor evidence="7">
        <name>Zn(2+)</name>
        <dbReference type="ChEBI" id="CHEBI:29105"/>
    </cofactor>
    <text evidence="7">Binds 1 zinc ion per subunit.</text>
</comment>
<evidence type="ECO:0000256" key="2">
    <source>
        <dbReference type="ARBA" id="ARBA00012925"/>
    </source>
</evidence>
<dbReference type="SMART" id="SM00947">
    <property type="entry name" value="Pro_CA"/>
    <property type="match status" value="1"/>
</dbReference>
<dbReference type="EMBL" id="JACIJJ010000002">
    <property type="protein sequence ID" value="MBB5698190.1"/>
    <property type="molecule type" value="Genomic_DNA"/>
</dbReference>
<dbReference type="GO" id="GO:0008270">
    <property type="term" value="F:zinc ion binding"/>
    <property type="evidence" value="ECO:0007669"/>
    <property type="project" value="InterPro"/>
</dbReference>
<dbReference type="SUPFAM" id="SSF53056">
    <property type="entry name" value="beta-carbonic anhydrase, cab"/>
    <property type="match status" value="1"/>
</dbReference>
<accession>A0A7W9EIQ5</accession>
<evidence type="ECO:0000256" key="3">
    <source>
        <dbReference type="ARBA" id="ARBA00022723"/>
    </source>
</evidence>
<dbReference type="CDD" id="cd00883">
    <property type="entry name" value="beta_CA_cladeA"/>
    <property type="match status" value="1"/>
</dbReference>
<protein>
    <recommendedName>
        <fullName evidence="2">carbonic anhydrase</fullName>
        <ecNumber evidence="2">4.2.1.1</ecNumber>
    </recommendedName>
</protein>
<dbReference type="EC" id="4.2.1.1" evidence="2"/>
<evidence type="ECO:0000256" key="6">
    <source>
        <dbReference type="ARBA" id="ARBA00048348"/>
    </source>
</evidence>
<feature type="binding site" evidence="7">
    <location>
        <position position="42"/>
    </location>
    <ligand>
        <name>Zn(2+)</name>
        <dbReference type="ChEBI" id="CHEBI:29105"/>
    </ligand>
</feature>
<dbReference type="Gene3D" id="3.40.1050.10">
    <property type="entry name" value="Carbonic anhydrase"/>
    <property type="match status" value="1"/>
</dbReference>
<evidence type="ECO:0000256" key="5">
    <source>
        <dbReference type="ARBA" id="ARBA00023239"/>
    </source>
</evidence>
<dbReference type="GO" id="GO:0004089">
    <property type="term" value="F:carbonate dehydratase activity"/>
    <property type="evidence" value="ECO:0007669"/>
    <property type="project" value="UniProtKB-EC"/>
</dbReference>
<feature type="binding site" evidence="7">
    <location>
        <position position="44"/>
    </location>
    <ligand>
        <name>Zn(2+)</name>
        <dbReference type="ChEBI" id="CHEBI:29105"/>
    </ligand>
</feature>